<reference evidence="1" key="1">
    <citation type="submission" date="2020-10" db="EMBL/GenBank/DDBJ databases">
        <authorList>
            <person name="Gilroy R."/>
        </authorList>
    </citation>
    <scope>NUCLEOTIDE SEQUENCE</scope>
    <source>
        <strain evidence="1">ChiHile30-977</strain>
    </source>
</reference>
<name>A0A9D0YXT2_9FIRM</name>
<accession>A0A9D0YXT2</accession>
<reference evidence="1" key="2">
    <citation type="journal article" date="2021" name="PeerJ">
        <title>Extensive microbial diversity within the chicken gut microbiome revealed by metagenomics and culture.</title>
        <authorList>
            <person name="Gilroy R."/>
            <person name="Ravi A."/>
            <person name="Getino M."/>
            <person name="Pursley I."/>
            <person name="Horton D.L."/>
            <person name="Alikhan N.F."/>
            <person name="Baker D."/>
            <person name="Gharbi K."/>
            <person name="Hall N."/>
            <person name="Watson M."/>
            <person name="Adriaenssens E.M."/>
            <person name="Foster-Nyarko E."/>
            <person name="Jarju S."/>
            <person name="Secka A."/>
            <person name="Antonio M."/>
            <person name="Oren A."/>
            <person name="Chaudhuri R.R."/>
            <person name="La Ragione R."/>
            <person name="Hildebrand F."/>
            <person name="Pallen M.J."/>
        </authorList>
    </citation>
    <scope>NUCLEOTIDE SEQUENCE</scope>
    <source>
        <strain evidence="1">ChiHile30-977</strain>
    </source>
</reference>
<evidence type="ECO:0000313" key="2">
    <source>
        <dbReference type="Proteomes" id="UP000886819"/>
    </source>
</evidence>
<sequence length="244" mass="26777">MENIARSGRGGWKEKEISQLREAVHQAGGSGEPLRGVFERVGKTLGRKPNSVRNFYYACLKREDSDQAPHAAPFQTFTAEEVRALMREVLAARANGISVRACVQRMADGDRKLMLRYQNKYRSVLKSRPSMVREIMAEMTEAGEKTFDPYAAQMTQAQPLHAGIAATIQKSGDPALLGLLRGLDTLLMRAGMMEPAPLKAACEPMVQCAKEFLGLPDERRAQALPSFCAQMSQCVGAVETAMGV</sequence>
<protein>
    <submittedName>
        <fullName evidence="1">Uncharacterized protein</fullName>
    </submittedName>
</protein>
<evidence type="ECO:0000313" key="1">
    <source>
        <dbReference type="EMBL" id="HIQ63699.1"/>
    </source>
</evidence>
<comment type="caution">
    <text evidence="1">The sequence shown here is derived from an EMBL/GenBank/DDBJ whole genome shotgun (WGS) entry which is preliminary data.</text>
</comment>
<proteinExistence type="predicted"/>
<dbReference type="Proteomes" id="UP000886819">
    <property type="component" value="Unassembled WGS sequence"/>
</dbReference>
<organism evidence="1 2">
    <name type="scientific">Candidatus Avichristensenella intestinipullorum</name>
    <dbReference type="NCBI Taxonomy" id="2840693"/>
    <lineage>
        <taxon>Bacteria</taxon>
        <taxon>Bacillati</taxon>
        <taxon>Bacillota</taxon>
        <taxon>Clostridia</taxon>
        <taxon>Candidatus Avichristensenella</taxon>
    </lineage>
</organism>
<gene>
    <name evidence="1" type="ORF">IAA66_08995</name>
</gene>
<dbReference type="AlphaFoldDB" id="A0A9D0YXT2"/>
<dbReference type="EMBL" id="DVFI01000122">
    <property type="protein sequence ID" value="HIQ63699.1"/>
    <property type="molecule type" value="Genomic_DNA"/>
</dbReference>